<dbReference type="InterPro" id="IPR036909">
    <property type="entry name" value="Cyt_c-like_dom_sf"/>
</dbReference>
<dbReference type="Proteomes" id="UP000239089">
    <property type="component" value="Unassembled WGS sequence"/>
</dbReference>
<dbReference type="AlphaFoldDB" id="A0A2S6N419"/>
<dbReference type="Pfam" id="PF13442">
    <property type="entry name" value="Cytochrome_CBB3"/>
    <property type="match status" value="1"/>
</dbReference>
<dbReference type="InterPro" id="IPR009056">
    <property type="entry name" value="Cyt_c-like_dom"/>
</dbReference>
<evidence type="ECO:0000313" key="5">
    <source>
        <dbReference type="Proteomes" id="UP000239089"/>
    </source>
</evidence>
<keyword evidence="5" id="KW-1185">Reference proteome</keyword>
<protein>
    <submittedName>
        <fullName evidence="4">Uncharacterized protein</fullName>
    </submittedName>
</protein>
<keyword evidence="1" id="KW-0349">Heme</keyword>
<evidence type="ECO:0000256" key="1">
    <source>
        <dbReference type="ARBA" id="ARBA00022617"/>
    </source>
</evidence>
<name>A0A2S6N419_9HYPH</name>
<proteinExistence type="predicted"/>
<dbReference type="SUPFAM" id="SSF46626">
    <property type="entry name" value="Cytochrome c"/>
    <property type="match status" value="1"/>
</dbReference>
<dbReference type="GO" id="GO:0009055">
    <property type="term" value="F:electron transfer activity"/>
    <property type="evidence" value="ECO:0007669"/>
    <property type="project" value="InterPro"/>
</dbReference>
<evidence type="ECO:0000256" key="2">
    <source>
        <dbReference type="ARBA" id="ARBA00022723"/>
    </source>
</evidence>
<keyword evidence="3" id="KW-0408">Iron</keyword>
<accession>A0A2S6N419</accession>
<dbReference type="Gene3D" id="1.10.760.10">
    <property type="entry name" value="Cytochrome c-like domain"/>
    <property type="match status" value="1"/>
</dbReference>
<reference evidence="4 5" key="1">
    <citation type="journal article" date="2018" name="Arch. Microbiol.">
        <title>New insights into the metabolic potential of the phototrophic purple bacterium Rhodopila globiformis DSM 161(T) from its draft genome sequence and evidence for a vanadium-dependent nitrogenase.</title>
        <authorList>
            <person name="Imhoff J.F."/>
            <person name="Rahn T."/>
            <person name="Kunzel S."/>
            <person name="Neulinger S.C."/>
        </authorList>
    </citation>
    <scope>NUCLEOTIDE SEQUENCE [LARGE SCALE GENOMIC DNA]</scope>
    <source>
        <strain evidence="4 5">DSM 16996</strain>
    </source>
</reference>
<comment type="caution">
    <text evidence="4">The sequence shown here is derived from an EMBL/GenBank/DDBJ whole genome shotgun (WGS) entry which is preliminary data.</text>
</comment>
<keyword evidence="2" id="KW-0479">Metal-binding</keyword>
<dbReference type="GO" id="GO:0020037">
    <property type="term" value="F:heme binding"/>
    <property type="evidence" value="ECO:0007669"/>
    <property type="project" value="InterPro"/>
</dbReference>
<dbReference type="GO" id="GO:0046872">
    <property type="term" value="F:metal ion binding"/>
    <property type="evidence" value="ECO:0007669"/>
    <property type="project" value="UniProtKB-KW"/>
</dbReference>
<dbReference type="RefSeq" id="WP_104508767.1">
    <property type="nucleotide sequence ID" value="NZ_JACIGC010000018.1"/>
</dbReference>
<dbReference type="EMBL" id="NHSJ01000094">
    <property type="protein sequence ID" value="PPQ29364.1"/>
    <property type="molecule type" value="Genomic_DNA"/>
</dbReference>
<evidence type="ECO:0000313" key="4">
    <source>
        <dbReference type="EMBL" id="PPQ29364.1"/>
    </source>
</evidence>
<sequence length="97" mass="10615">MQAAAGGKIFGKWCGDCHSTPGGSGSQALQRKYRGDIPDILEQRTDLNPDYVRHVVRHGVSFMPSFRKTEISDADLSLVATYLAPSPGRADRVTKRP</sequence>
<organism evidence="4 5">
    <name type="scientific">Rhodoblastus sphagnicola</name>
    <dbReference type="NCBI Taxonomy" id="333368"/>
    <lineage>
        <taxon>Bacteria</taxon>
        <taxon>Pseudomonadati</taxon>
        <taxon>Pseudomonadota</taxon>
        <taxon>Alphaproteobacteria</taxon>
        <taxon>Hyphomicrobiales</taxon>
        <taxon>Rhodoblastaceae</taxon>
        <taxon>Rhodoblastus</taxon>
    </lineage>
</organism>
<gene>
    <name evidence="4" type="ORF">CCR94_15515</name>
</gene>
<evidence type="ECO:0000256" key="3">
    <source>
        <dbReference type="ARBA" id="ARBA00023004"/>
    </source>
</evidence>
<dbReference type="OrthoDB" id="7873796at2"/>
<dbReference type="PROSITE" id="PS51007">
    <property type="entry name" value="CYTC"/>
    <property type="match status" value="1"/>
</dbReference>